<accession>A0AA95BS95</accession>
<evidence type="ECO:0000313" key="2">
    <source>
        <dbReference type="EMBL" id="UUX58243.1"/>
    </source>
</evidence>
<keyword evidence="1" id="KW-0812">Transmembrane</keyword>
<sequence length="150" mass="16080">MVAAAIAPSPSRRLIPAHRVLGSAALALGLAHLASIAVLPHSLWWMSILLVMTLWCTKCAWGVWRGAPAQKLLVMSALMGMLHMAMALGLPWMGEHHHSATAHSSAHGNLMLLLALPEFAVMFWAAILCHIQRSRLSLSGNLLTGGKAQV</sequence>
<dbReference type="RefSeq" id="WP_257745414.1">
    <property type="nucleotide sequence ID" value="NZ_CP102487.1"/>
</dbReference>
<evidence type="ECO:0000256" key="1">
    <source>
        <dbReference type="SAM" id="Phobius"/>
    </source>
</evidence>
<feature type="transmembrane region" description="Helical" evidence="1">
    <location>
        <begin position="71"/>
        <end position="90"/>
    </location>
</feature>
<name>A0AA95BS95_9MICC</name>
<keyword evidence="1" id="KW-1133">Transmembrane helix</keyword>
<protein>
    <submittedName>
        <fullName evidence="2">Uncharacterized protein</fullName>
    </submittedName>
</protein>
<feature type="transmembrane region" description="Helical" evidence="1">
    <location>
        <begin position="20"/>
        <end position="38"/>
    </location>
</feature>
<evidence type="ECO:0000313" key="3">
    <source>
        <dbReference type="Proteomes" id="UP001060018"/>
    </source>
</evidence>
<reference evidence="2" key="1">
    <citation type="journal article" date="2022" name="Pest Manag. Sci.">
        <title>Glutamicibacter halophytocola-mediated host fitness of potato tuber moth on Solanaceae crops.</title>
        <authorList>
            <person name="Wang W."/>
            <person name="Xiao G."/>
            <person name="Du G."/>
            <person name="Chang L."/>
            <person name="Yang Y."/>
            <person name="Ye J."/>
            <person name="Chen B."/>
        </authorList>
    </citation>
    <scope>NUCLEOTIDE SEQUENCE</scope>
    <source>
        <strain evidence="2">S2</strain>
    </source>
</reference>
<feature type="transmembrane region" description="Helical" evidence="1">
    <location>
        <begin position="44"/>
        <end position="64"/>
    </location>
</feature>
<keyword evidence="1" id="KW-0472">Membrane</keyword>
<proteinExistence type="predicted"/>
<dbReference type="EMBL" id="CP102487">
    <property type="protein sequence ID" value="UUX58243.1"/>
    <property type="molecule type" value="Genomic_DNA"/>
</dbReference>
<gene>
    <name evidence="2" type="ORF">NUH22_13170</name>
</gene>
<feature type="transmembrane region" description="Helical" evidence="1">
    <location>
        <begin position="110"/>
        <end position="131"/>
    </location>
</feature>
<dbReference type="AlphaFoldDB" id="A0AA95BS95"/>
<organism evidence="2 3">
    <name type="scientific">Glutamicibacter halophytocola</name>
    <dbReference type="NCBI Taxonomy" id="1933880"/>
    <lineage>
        <taxon>Bacteria</taxon>
        <taxon>Bacillati</taxon>
        <taxon>Actinomycetota</taxon>
        <taxon>Actinomycetes</taxon>
        <taxon>Micrococcales</taxon>
        <taxon>Micrococcaceae</taxon>
        <taxon>Glutamicibacter</taxon>
    </lineage>
</organism>
<dbReference type="Proteomes" id="UP001060018">
    <property type="component" value="Chromosome"/>
</dbReference>